<comment type="caution">
    <text evidence="3">The sequence shown here is derived from an EMBL/GenBank/DDBJ whole genome shotgun (WGS) entry which is preliminary data.</text>
</comment>
<dbReference type="PANTHER" id="PTHR34406:SF1">
    <property type="entry name" value="PROTEIN YCEI"/>
    <property type="match status" value="1"/>
</dbReference>
<evidence type="ECO:0000259" key="2">
    <source>
        <dbReference type="SMART" id="SM00867"/>
    </source>
</evidence>
<feature type="domain" description="Lipid/polyisoprenoid-binding YceI-like" evidence="2">
    <location>
        <begin position="4"/>
        <end position="173"/>
    </location>
</feature>
<proteinExistence type="inferred from homology"/>
<comment type="similarity">
    <text evidence="1">Belongs to the UPF0312 family.</text>
</comment>
<dbReference type="PANTHER" id="PTHR34406">
    <property type="entry name" value="PROTEIN YCEI"/>
    <property type="match status" value="1"/>
</dbReference>
<evidence type="ECO:0000313" key="3">
    <source>
        <dbReference type="EMBL" id="PSR24982.1"/>
    </source>
</evidence>
<gene>
    <name evidence="3" type="ORF">C7B43_17795</name>
</gene>
<dbReference type="Proteomes" id="UP000242699">
    <property type="component" value="Unassembled WGS sequence"/>
</dbReference>
<dbReference type="InterPro" id="IPR036761">
    <property type="entry name" value="TTHA0802/YceI-like_sf"/>
</dbReference>
<sequence length="176" mass="19642">MTGTWEIDPDHSTAEFSIRHLMISTVRGRFSKFSGVIQGDPTDLTASTARLSIDVDSVDTRQKERDNHLRSADFFDASNYPHLTFDSTRINRTGDNTYEVVGNLTIRGTTREVPVQVEFSGISKDPWGNVRAGFTATTKINRKDYGLMWNQALETGGVLVGDEVRITVELETVKKA</sequence>
<evidence type="ECO:0000313" key="4">
    <source>
        <dbReference type="Proteomes" id="UP000242699"/>
    </source>
</evidence>
<dbReference type="EMBL" id="PXYT01000063">
    <property type="protein sequence ID" value="PSR24982.1"/>
    <property type="molecule type" value="Genomic_DNA"/>
</dbReference>
<name>A0A2T2WRX0_9FIRM</name>
<dbReference type="InterPro" id="IPR007372">
    <property type="entry name" value="Lipid/polyisoprenoid-bd_YceI"/>
</dbReference>
<protein>
    <submittedName>
        <fullName evidence="3">Polyisoprenoid-binding protein</fullName>
    </submittedName>
</protein>
<organism evidence="3 4">
    <name type="scientific">Sulfobacillus benefaciens</name>
    <dbReference type="NCBI Taxonomy" id="453960"/>
    <lineage>
        <taxon>Bacteria</taxon>
        <taxon>Bacillati</taxon>
        <taxon>Bacillota</taxon>
        <taxon>Clostridia</taxon>
        <taxon>Eubacteriales</taxon>
        <taxon>Clostridiales Family XVII. Incertae Sedis</taxon>
        <taxon>Sulfobacillus</taxon>
    </lineage>
</organism>
<evidence type="ECO:0000256" key="1">
    <source>
        <dbReference type="ARBA" id="ARBA00008812"/>
    </source>
</evidence>
<dbReference type="Pfam" id="PF04264">
    <property type="entry name" value="YceI"/>
    <property type="match status" value="1"/>
</dbReference>
<dbReference type="SMART" id="SM00867">
    <property type="entry name" value="YceI"/>
    <property type="match status" value="1"/>
</dbReference>
<dbReference type="SUPFAM" id="SSF101874">
    <property type="entry name" value="YceI-like"/>
    <property type="match status" value="1"/>
</dbReference>
<reference evidence="3 4" key="1">
    <citation type="journal article" date="2014" name="BMC Genomics">
        <title>Comparison of environmental and isolate Sulfobacillus genomes reveals diverse carbon, sulfur, nitrogen, and hydrogen metabolisms.</title>
        <authorList>
            <person name="Justice N.B."/>
            <person name="Norman A."/>
            <person name="Brown C.T."/>
            <person name="Singh A."/>
            <person name="Thomas B.C."/>
            <person name="Banfield J.F."/>
        </authorList>
    </citation>
    <scope>NUCLEOTIDE SEQUENCE [LARGE SCALE GENOMIC DNA]</scope>
    <source>
        <strain evidence="3">AMDSBA1</strain>
    </source>
</reference>
<accession>A0A2T2WRX0</accession>
<dbReference type="AlphaFoldDB" id="A0A2T2WRX0"/>
<dbReference type="Gene3D" id="2.40.128.110">
    <property type="entry name" value="Lipid/polyisoprenoid-binding, YceI-like"/>
    <property type="match status" value="1"/>
</dbReference>